<dbReference type="Proteomes" id="UP001186944">
    <property type="component" value="Unassembled WGS sequence"/>
</dbReference>
<dbReference type="GO" id="GO:0071578">
    <property type="term" value="P:zinc ion import across plasma membrane"/>
    <property type="evidence" value="ECO:0007669"/>
    <property type="project" value="TreeGrafter"/>
</dbReference>
<feature type="compositionally biased region" description="Basic and acidic residues" evidence="6">
    <location>
        <begin position="42"/>
        <end position="80"/>
    </location>
</feature>
<evidence type="ECO:0000256" key="5">
    <source>
        <dbReference type="ARBA" id="ARBA00023136"/>
    </source>
</evidence>
<keyword evidence="5 7" id="KW-0472">Membrane</keyword>
<dbReference type="AlphaFoldDB" id="A0AA88YHU3"/>
<feature type="transmembrane region" description="Helical" evidence="7">
    <location>
        <begin position="189"/>
        <end position="209"/>
    </location>
</feature>
<evidence type="ECO:0000256" key="2">
    <source>
        <dbReference type="ARBA" id="ARBA00006939"/>
    </source>
</evidence>
<dbReference type="GO" id="GO:0030003">
    <property type="term" value="P:intracellular monoatomic cation homeostasis"/>
    <property type="evidence" value="ECO:0007669"/>
    <property type="project" value="TreeGrafter"/>
</dbReference>
<dbReference type="GO" id="GO:0140410">
    <property type="term" value="F:monoatomic cation:bicarbonate symporter activity"/>
    <property type="evidence" value="ECO:0007669"/>
    <property type="project" value="TreeGrafter"/>
</dbReference>
<feature type="transmembrane region" description="Helical" evidence="7">
    <location>
        <begin position="465"/>
        <end position="483"/>
    </location>
</feature>
<feature type="transmembrane region" description="Helical" evidence="7">
    <location>
        <begin position="504"/>
        <end position="524"/>
    </location>
</feature>
<dbReference type="Pfam" id="PF21116">
    <property type="entry name" value="EF-hand_Zip"/>
    <property type="match status" value="1"/>
</dbReference>
<proteinExistence type="inferred from homology"/>
<dbReference type="Pfam" id="PF02535">
    <property type="entry name" value="Zip"/>
    <property type="match status" value="1"/>
</dbReference>
<evidence type="ECO:0000313" key="10">
    <source>
        <dbReference type="Proteomes" id="UP001186944"/>
    </source>
</evidence>
<dbReference type="PANTHER" id="PTHR12191">
    <property type="entry name" value="SOLUTE CARRIER FAMILY 39"/>
    <property type="match status" value="1"/>
</dbReference>
<keyword evidence="4 7" id="KW-1133">Transmembrane helix</keyword>
<reference evidence="9" key="1">
    <citation type="submission" date="2019-08" db="EMBL/GenBank/DDBJ databases">
        <title>The improved chromosome-level genome for the pearl oyster Pinctada fucata martensii using PacBio sequencing and Hi-C.</title>
        <authorList>
            <person name="Zheng Z."/>
        </authorList>
    </citation>
    <scope>NUCLEOTIDE SEQUENCE</scope>
    <source>
        <strain evidence="9">ZZ-2019</strain>
        <tissue evidence="9">Adductor muscle</tissue>
    </source>
</reference>
<evidence type="ECO:0000313" key="9">
    <source>
        <dbReference type="EMBL" id="KAK3099669.1"/>
    </source>
</evidence>
<feature type="region of interest" description="Disordered" evidence="6">
    <location>
        <begin position="39"/>
        <end position="80"/>
    </location>
</feature>
<feature type="transmembrane region" description="Helical" evidence="7">
    <location>
        <begin position="439"/>
        <end position="459"/>
    </location>
</feature>
<comment type="subcellular location">
    <subcellularLocation>
        <location evidence="1">Membrane</location>
        <topology evidence="1">Multi-pass membrane protein</topology>
    </subcellularLocation>
</comment>
<evidence type="ECO:0000256" key="1">
    <source>
        <dbReference type="ARBA" id="ARBA00004141"/>
    </source>
</evidence>
<feature type="transmembrane region" description="Helical" evidence="7">
    <location>
        <begin position="239"/>
        <end position="260"/>
    </location>
</feature>
<evidence type="ECO:0000256" key="4">
    <source>
        <dbReference type="ARBA" id="ARBA00022989"/>
    </source>
</evidence>
<accession>A0AA88YHU3</accession>
<evidence type="ECO:0000256" key="7">
    <source>
        <dbReference type="SAM" id="Phobius"/>
    </source>
</evidence>
<dbReference type="InterPro" id="IPR003689">
    <property type="entry name" value="ZIP"/>
</dbReference>
<feature type="non-terminal residue" evidence="9">
    <location>
        <position position="1"/>
    </location>
</feature>
<gene>
    <name evidence="9" type="ORF">FSP39_007779</name>
</gene>
<keyword evidence="3 7" id="KW-0812">Transmembrane</keyword>
<protein>
    <recommendedName>
        <fullName evidence="8">Zinc transporter ZIP4/12 EF-hand domain-containing protein</fullName>
    </recommendedName>
</protein>
<dbReference type="InterPro" id="IPR049406">
    <property type="entry name" value="ZIP4_12_EF-hand"/>
</dbReference>
<dbReference type="GO" id="GO:0005385">
    <property type="term" value="F:zinc ion transmembrane transporter activity"/>
    <property type="evidence" value="ECO:0007669"/>
    <property type="project" value="TreeGrafter"/>
</dbReference>
<feature type="transmembrane region" description="Helical" evidence="7">
    <location>
        <begin position="155"/>
        <end position="177"/>
    </location>
</feature>
<dbReference type="GO" id="GO:0005886">
    <property type="term" value="C:plasma membrane"/>
    <property type="evidence" value="ECO:0007669"/>
    <property type="project" value="TreeGrafter"/>
</dbReference>
<sequence length="533" mass="59665">RAIIERRFFVQKIFTRYGNGGKLTYNELEKLLDNLGLHKHSHSDEEDHDHHHDHPHDDGLDTHDNHLHHHETPGRERRSLKVDTHDKHLDHNECLDSDQLLNVYHIEKNKSVTESDFLNLCPSLIVMLDRGACQPHLEPLHTHSSHSIMDIPVEVWGYSCISVIVISLVGLLGVAVIPIMQQIFYHHLLQFLVALAVGALSGDAMLHLIPHALGEGHGHGHTHAKTADLAKEQKKVFKGLLGLGGVYFFFMVERIVTIVTDHKRRKKEKKHVRRKAQEASIIGELAMSKISLHSHLDHKDHDCSNSNLAVHPGFQALEHYVEEAQREHEEDLAIEEYKKEKIGKLDAEETKVMIKQGKGHGHSHGNGELPKGVASIAWMVILGDGIHNFTDGLAIGAAFTNSITGGISTSVAVFCHELPHEIGDFAVLLKAGMTVKQAITYNIVSSVLAFLGMLLGVMIGNQEEASLWIFIIVGGMFMYIALVDMLPEMMQVETRDGENPFYHLLFQTCGMFLGIGIMLLIALYENDIKEMLS</sequence>
<keyword evidence="10" id="KW-1185">Reference proteome</keyword>
<feature type="domain" description="Zinc transporter ZIP4/12 EF-hand" evidence="8">
    <location>
        <begin position="8"/>
        <end position="126"/>
    </location>
</feature>
<organism evidence="9 10">
    <name type="scientific">Pinctada imbricata</name>
    <name type="common">Atlantic pearl-oyster</name>
    <name type="synonym">Pinctada martensii</name>
    <dbReference type="NCBI Taxonomy" id="66713"/>
    <lineage>
        <taxon>Eukaryota</taxon>
        <taxon>Metazoa</taxon>
        <taxon>Spiralia</taxon>
        <taxon>Lophotrochozoa</taxon>
        <taxon>Mollusca</taxon>
        <taxon>Bivalvia</taxon>
        <taxon>Autobranchia</taxon>
        <taxon>Pteriomorphia</taxon>
        <taxon>Pterioida</taxon>
        <taxon>Pterioidea</taxon>
        <taxon>Pteriidae</taxon>
        <taxon>Pinctada</taxon>
    </lineage>
</organism>
<evidence type="ECO:0000256" key="6">
    <source>
        <dbReference type="SAM" id="MobiDB-lite"/>
    </source>
</evidence>
<dbReference type="EMBL" id="VSWD01000006">
    <property type="protein sequence ID" value="KAK3099669.1"/>
    <property type="molecule type" value="Genomic_DNA"/>
</dbReference>
<comment type="caution">
    <text evidence="9">The sequence shown here is derived from an EMBL/GenBank/DDBJ whole genome shotgun (WGS) entry which is preliminary data.</text>
</comment>
<name>A0AA88YHU3_PINIB</name>
<comment type="similarity">
    <text evidence="2">Belongs to the ZIP transporter (TC 2.A.5) family.</text>
</comment>
<dbReference type="PANTHER" id="PTHR12191:SF37">
    <property type="entry name" value="ZINC TRANSPORTER FOI"/>
    <property type="match status" value="1"/>
</dbReference>
<evidence type="ECO:0000259" key="8">
    <source>
        <dbReference type="Pfam" id="PF21116"/>
    </source>
</evidence>
<dbReference type="InterPro" id="IPR050799">
    <property type="entry name" value="ZIP_Transporter"/>
</dbReference>
<evidence type="ECO:0000256" key="3">
    <source>
        <dbReference type="ARBA" id="ARBA00022692"/>
    </source>
</evidence>